<accession>A0A9J7AR90</accession>
<feature type="transmembrane region" description="Helical" evidence="2">
    <location>
        <begin position="145"/>
        <end position="167"/>
    </location>
</feature>
<keyword evidence="2" id="KW-0812">Transmembrane</keyword>
<organism evidence="3 4">
    <name type="scientific">Nisaea acidiphila</name>
    <dbReference type="NCBI Taxonomy" id="1862145"/>
    <lineage>
        <taxon>Bacteria</taxon>
        <taxon>Pseudomonadati</taxon>
        <taxon>Pseudomonadota</taxon>
        <taxon>Alphaproteobacteria</taxon>
        <taxon>Rhodospirillales</taxon>
        <taxon>Thalassobaculaceae</taxon>
        <taxon>Nisaea</taxon>
    </lineage>
</organism>
<reference evidence="3" key="1">
    <citation type="submission" date="2022-08" db="EMBL/GenBank/DDBJ databases">
        <title>Nisaea acidiphila sp. nov., isolated from a marine algal debris and emended description of the genus Nisaea Urios et al. 2008.</title>
        <authorList>
            <person name="Kwon K."/>
        </authorList>
    </citation>
    <scope>NUCLEOTIDE SEQUENCE</scope>
    <source>
        <strain evidence="3">MEBiC11861</strain>
    </source>
</reference>
<feature type="transmembrane region" description="Helical" evidence="2">
    <location>
        <begin position="59"/>
        <end position="79"/>
    </location>
</feature>
<dbReference type="EMBL" id="CP102480">
    <property type="protein sequence ID" value="UUX49718.1"/>
    <property type="molecule type" value="Genomic_DNA"/>
</dbReference>
<dbReference type="KEGG" id="naci:NUH88_20255"/>
<dbReference type="Proteomes" id="UP001060336">
    <property type="component" value="Chromosome"/>
</dbReference>
<keyword evidence="2" id="KW-1133">Transmembrane helix</keyword>
<sequence length="170" mass="19508">MADEFSSAEPQDETPAPRRAAPRRETQPELDAETRHEFITLYTDASANIRFAKSQQWHMLIYFSALCIGVVAVGVWLRWGDVSLIAFLFYLVWLFSFATVGSLLMLQSWQSSEAKKQAFIRSYMGELTRAALAQKSRVTGDVHRYVMLAFMLLYVEMATLAVSRMLWPHF</sequence>
<evidence type="ECO:0000256" key="1">
    <source>
        <dbReference type="SAM" id="MobiDB-lite"/>
    </source>
</evidence>
<keyword evidence="4" id="KW-1185">Reference proteome</keyword>
<feature type="transmembrane region" description="Helical" evidence="2">
    <location>
        <begin position="85"/>
        <end position="106"/>
    </location>
</feature>
<evidence type="ECO:0000313" key="4">
    <source>
        <dbReference type="Proteomes" id="UP001060336"/>
    </source>
</evidence>
<gene>
    <name evidence="3" type="ORF">NUH88_20255</name>
</gene>
<proteinExistence type="predicted"/>
<dbReference type="RefSeq" id="WP_257768546.1">
    <property type="nucleotide sequence ID" value="NZ_CP102480.1"/>
</dbReference>
<name>A0A9J7AR90_9PROT</name>
<feature type="region of interest" description="Disordered" evidence="1">
    <location>
        <begin position="1"/>
        <end position="31"/>
    </location>
</feature>
<dbReference type="AlphaFoldDB" id="A0A9J7AR90"/>
<evidence type="ECO:0000256" key="2">
    <source>
        <dbReference type="SAM" id="Phobius"/>
    </source>
</evidence>
<feature type="compositionally biased region" description="Basic and acidic residues" evidence="1">
    <location>
        <begin position="22"/>
        <end position="31"/>
    </location>
</feature>
<keyword evidence="2" id="KW-0472">Membrane</keyword>
<protein>
    <submittedName>
        <fullName evidence="3">Uncharacterized protein</fullName>
    </submittedName>
</protein>
<evidence type="ECO:0000313" key="3">
    <source>
        <dbReference type="EMBL" id="UUX49718.1"/>
    </source>
</evidence>